<accession>A0A8H7Y3A7</accession>
<evidence type="ECO:0000259" key="2">
    <source>
        <dbReference type="Pfam" id="PF13087"/>
    </source>
</evidence>
<dbReference type="EMBL" id="JAFIQS010000004">
    <property type="protein sequence ID" value="KAG5170398.1"/>
    <property type="molecule type" value="Genomic_DNA"/>
</dbReference>
<feature type="domain" description="DNA2/NAM7 helicase helicase" evidence="1">
    <location>
        <begin position="522"/>
        <end position="596"/>
    </location>
</feature>
<dbReference type="CDD" id="cd18808">
    <property type="entry name" value="SF1_C_Upf1"/>
    <property type="match status" value="1"/>
</dbReference>
<dbReference type="InterPro" id="IPR047187">
    <property type="entry name" value="SF1_C_Upf1"/>
</dbReference>
<dbReference type="SUPFAM" id="SSF52540">
    <property type="entry name" value="P-loop containing nucleoside triphosphate hydrolases"/>
    <property type="match status" value="1"/>
</dbReference>
<dbReference type="CDD" id="cd17934">
    <property type="entry name" value="DEXXQc_Upf1-like"/>
    <property type="match status" value="1"/>
</dbReference>
<dbReference type="PANTHER" id="PTHR10887:SF495">
    <property type="entry name" value="HELICASE SENATAXIN ISOFORM X1-RELATED"/>
    <property type="match status" value="1"/>
</dbReference>
<dbReference type="InterPro" id="IPR041677">
    <property type="entry name" value="DNA2/NAM7_AAA_11"/>
</dbReference>
<sequence>MPPTSTFTVIQDILDGYKCSDMLPTVRLQEESLSDSDLFKTFAHTLPLGISPGYSKEGRLLALSITDGKQCRIVEFFSQQPKRENGRRGPQGDKPTLSTSLLEMRKKLQDRILCRPNGDVFAFDMGPLAMSLYCDLGLRISRAVDVQSAFSAVDRKPISAIQEALGKDSDDESLPANERIKINVENVKTLFRYPVYDPNDRNTAVDLAVRAWVSQFLPGFGNGAEVFDKVARIDTKKLAQEQLDIIAKIAKDSLRLDQTKPGQTNHQFQQSQDMSDQQLRLVSTHYNTKLRRNQEVKMQVQGPNGSFTVKGTMAGVSGKVGSVNTNNVAFADKTITVVTSIGRDDPTTAEAHRAATVLRILQGSDKLLDRSPWIQNIWFPSSDGGPLIWPKEWSMPRAAPIFKPISFKALQLNSSQQLAVNSMMSEKDDHRIVLVQGPPGTGKTSVIASFIQFAILSQNRTGIWLVAQSNVAVKNIAEKLIKCEFFAWKLLVSKDFVFDWHEHLYNTKVTANIIRSDTFVKISKNDLQGTQVILCTLSMLSNSQLGRFTQHIPLRVLVVDEASQIEVGNYISIFVKFKATLRKACFIGDDKQLPPFGQEELQDLQSIFEITHLKKQVVFLDTQYRMPPQIGRIISKLVYDSKLNSNPHHEIKDTVTACYFINVPGKEKALQSGSFMNGLECEAILKLARRLQDEQKKFRIITPYEGQRATIEYALQTEGLDWGDKCFNVDSFQGNEEDFIIISLVRSRALGFLNNLRRTNVMLTRCKKGMFIVTSQDFLQNSGAKSLVGEFVKEMDTVVWVPQDKIEVYNF</sequence>
<dbReference type="InterPro" id="IPR045055">
    <property type="entry name" value="DNA2/NAM7-like"/>
</dbReference>
<gene>
    <name evidence="3" type="ORF">JR316_004787</name>
</gene>
<dbReference type="Pfam" id="PF13087">
    <property type="entry name" value="AAA_12"/>
    <property type="match status" value="1"/>
</dbReference>
<evidence type="ECO:0000313" key="3">
    <source>
        <dbReference type="EMBL" id="KAG5170398.1"/>
    </source>
</evidence>
<dbReference type="InterPro" id="IPR041679">
    <property type="entry name" value="DNA2/NAM7-like_C"/>
</dbReference>
<evidence type="ECO:0000259" key="1">
    <source>
        <dbReference type="Pfam" id="PF13086"/>
    </source>
</evidence>
<feature type="domain" description="DNA2/NAM7 helicase helicase" evidence="1">
    <location>
        <begin position="411"/>
        <end position="482"/>
    </location>
</feature>
<comment type="caution">
    <text evidence="3">The sequence shown here is derived from an EMBL/GenBank/DDBJ whole genome shotgun (WGS) entry which is preliminary data.</text>
</comment>
<proteinExistence type="predicted"/>
<protein>
    <recommendedName>
        <fullName evidence="4">DNA2/NAM7 helicase-like C-terminal domain-containing protein</fullName>
    </recommendedName>
</protein>
<evidence type="ECO:0008006" key="4">
    <source>
        <dbReference type="Google" id="ProtNLM"/>
    </source>
</evidence>
<dbReference type="AlphaFoldDB" id="A0A8H7Y3A7"/>
<dbReference type="InterPro" id="IPR027417">
    <property type="entry name" value="P-loop_NTPase"/>
</dbReference>
<dbReference type="PANTHER" id="PTHR10887">
    <property type="entry name" value="DNA2/NAM7 HELICASE FAMILY"/>
    <property type="match status" value="1"/>
</dbReference>
<organism evidence="3">
    <name type="scientific">Psilocybe cubensis</name>
    <name type="common">Psychedelic mushroom</name>
    <name type="synonym">Stropharia cubensis</name>
    <dbReference type="NCBI Taxonomy" id="181762"/>
    <lineage>
        <taxon>Eukaryota</taxon>
        <taxon>Fungi</taxon>
        <taxon>Dikarya</taxon>
        <taxon>Basidiomycota</taxon>
        <taxon>Agaricomycotina</taxon>
        <taxon>Agaricomycetes</taxon>
        <taxon>Agaricomycetidae</taxon>
        <taxon>Agaricales</taxon>
        <taxon>Agaricineae</taxon>
        <taxon>Strophariaceae</taxon>
        <taxon>Psilocybe</taxon>
    </lineage>
</organism>
<dbReference type="GO" id="GO:0004386">
    <property type="term" value="F:helicase activity"/>
    <property type="evidence" value="ECO:0007669"/>
    <property type="project" value="InterPro"/>
</dbReference>
<dbReference type="Gene3D" id="3.40.50.300">
    <property type="entry name" value="P-loop containing nucleotide triphosphate hydrolases"/>
    <property type="match status" value="2"/>
</dbReference>
<feature type="domain" description="DNA2/NAM7 helicase-like C-terminal" evidence="2">
    <location>
        <begin position="605"/>
        <end position="776"/>
    </location>
</feature>
<dbReference type="Pfam" id="PF13086">
    <property type="entry name" value="AAA_11"/>
    <property type="match status" value="2"/>
</dbReference>
<reference evidence="3" key="1">
    <citation type="submission" date="2021-02" db="EMBL/GenBank/DDBJ databases">
        <title>Psilocybe cubensis genome.</title>
        <authorList>
            <person name="Mckernan K.J."/>
            <person name="Crawford S."/>
            <person name="Trippe A."/>
            <person name="Kane L.T."/>
            <person name="Mclaughlin S."/>
        </authorList>
    </citation>
    <scope>NUCLEOTIDE SEQUENCE [LARGE SCALE GENOMIC DNA]</scope>
    <source>
        <strain evidence="3">MGC-MH-2018</strain>
    </source>
</reference>
<name>A0A8H7Y3A7_PSICU</name>
<dbReference type="OrthoDB" id="6513042at2759"/>